<keyword evidence="2" id="KW-1185">Reference proteome</keyword>
<protein>
    <submittedName>
        <fullName evidence="1">Uncharacterized protein</fullName>
    </submittedName>
</protein>
<name>A0A3R7EIL2_9ACTN</name>
<dbReference type="InterPro" id="IPR036927">
    <property type="entry name" value="Cyt_c_oxase-like_su1_sf"/>
</dbReference>
<accession>A0A3R7EIL2</accession>
<reference evidence="1 2" key="1">
    <citation type="journal article" date="2014" name="Genome Announc.">
        <title>Draft Genome Sequence of Streptomyces fradiae ATCC 19609, a Strain Highly Sensitive to Antibiotics.</title>
        <authorList>
            <person name="Bekker O.B."/>
            <person name="Klimina K.M."/>
            <person name="Vatlin A.A."/>
            <person name="Zakharevich N.V."/>
            <person name="Kasianov A.S."/>
            <person name="Danilenko V.N."/>
        </authorList>
    </citation>
    <scope>NUCLEOTIDE SEQUENCE [LARGE SCALE GENOMIC DNA]</scope>
    <source>
        <strain evidence="1 2">ATCC 19609</strain>
    </source>
</reference>
<dbReference type="Gene3D" id="1.20.210.10">
    <property type="entry name" value="Cytochrome c oxidase-like, subunit I domain"/>
    <property type="match status" value="1"/>
</dbReference>
<comment type="caution">
    <text evidence="1">The sequence shown here is derived from an EMBL/GenBank/DDBJ whole genome shotgun (WGS) entry which is preliminary data.</text>
</comment>
<gene>
    <name evidence="1" type="ORF">SFRA_032395</name>
</gene>
<evidence type="ECO:0000313" key="2">
    <source>
        <dbReference type="Proteomes" id="UP000028058"/>
    </source>
</evidence>
<dbReference type="Proteomes" id="UP000028058">
    <property type="component" value="Unassembled WGS sequence"/>
</dbReference>
<dbReference type="EMBL" id="JNAD02000026">
    <property type="protein sequence ID" value="RKM90126.1"/>
    <property type="molecule type" value="Genomic_DNA"/>
</dbReference>
<organism evidence="1 2">
    <name type="scientific">Streptomyces xinghaiensis</name>
    <dbReference type="NCBI Taxonomy" id="1038928"/>
    <lineage>
        <taxon>Bacteria</taxon>
        <taxon>Bacillati</taxon>
        <taxon>Actinomycetota</taxon>
        <taxon>Actinomycetes</taxon>
        <taxon>Kitasatosporales</taxon>
        <taxon>Streptomycetaceae</taxon>
        <taxon>Streptomyces</taxon>
    </lineage>
</organism>
<evidence type="ECO:0000313" key="1">
    <source>
        <dbReference type="EMBL" id="RKM90126.1"/>
    </source>
</evidence>
<sequence length="499" mass="54065">MDPPRHACPWPARVRTVRTTVHRPRFRPHLRPCPEPASGRTSAVPVELSTVRPEAPPGRRDAVHVPFFTAAVVSVLTVGASWGVLILWRIGFGERFTGVSVHEINAHGYAQITGWVGLFIMGFGYQAFPRLWRTALAVPRLVPAVLAATLSGLVMAVTGMGATGYRAEGAWAVAAALAGNALVLAASLVFAAQLLVTYLRSPGPMRPVTGFIGSALFWLVAQAAFGLWHTWMTMTAADRADLLWYIATYQAPLRDLQIHGMALLMVLGLSSHLLPQMFGVPGTPERRAWTALLLINVGVVIEVVVFIAYRWADDHRLAALLMPPWLVIAGGVAAMALPWRLWRRLPRTDHRSGKFVRAAYGWLALSLVMLLLMPVYQMVSGLAFSHAYYGAIRHAITVGFVSMMIMGVAARVAPTLRGIHPGTLGSLTGPFVLINVGCALRVSLQTLTDWHPFFFAVVGVSGLLELAALVWWGTGLLRILHGSPASGPGVSRPVVLRPV</sequence>
<dbReference type="AlphaFoldDB" id="A0A3R7EIL2"/>
<proteinExistence type="predicted"/>